<dbReference type="AlphaFoldDB" id="A0AAV7NXQ4"/>
<accession>A0AAV7NXQ4</accession>
<organism evidence="1 2">
    <name type="scientific">Pleurodeles waltl</name>
    <name type="common">Iberian ribbed newt</name>
    <dbReference type="NCBI Taxonomy" id="8319"/>
    <lineage>
        <taxon>Eukaryota</taxon>
        <taxon>Metazoa</taxon>
        <taxon>Chordata</taxon>
        <taxon>Craniata</taxon>
        <taxon>Vertebrata</taxon>
        <taxon>Euteleostomi</taxon>
        <taxon>Amphibia</taxon>
        <taxon>Batrachia</taxon>
        <taxon>Caudata</taxon>
        <taxon>Salamandroidea</taxon>
        <taxon>Salamandridae</taxon>
        <taxon>Pleurodelinae</taxon>
        <taxon>Pleurodeles</taxon>
    </lineage>
</organism>
<name>A0AAV7NXQ4_PLEWA</name>
<evidence type="ECO:0000313" key="1">
    <source>
        <dbReference type="EMBL" id="KAJ1119672.1"/>
    </source>
</evidence>
<gene>
    <name evidence="1" type="ORF">NDU88_007857</name>
</gene>
<comment type="caution">
    <text evidence="1">The sequence shown here is derived from an EMBL/GenBank/DDBJ whole genome shotgun (WGS) entry which is preliminary data.</text>
</comment>
<dbReference type="EMBL" id="JANPWB010000012">
    <property type="protein sequence ID" value="KAJ1119672.1"/>
    <property type="molecule type" value="Genomic_DNA"/>
</dbReference>
<keyword evidence="2" id="KW-1185">Reference proteome</keyword>
<protein>
    <submittedName>
        <fullName evidence="1">Uncharacterized protein</fullName>
    </submittedName>
</protein>
<evidence type="ECO:0000313" key="2">
    <source>
        <dbReference type="Proteomes" id="UP001066276"/>
    </source>
</evidence>
<proteinExistence type="predicted"/>
<dbReference type="Proteomes" id="UP001066276">
    <property type="component" value="Chromosome 8"/>
</dbReference>
<sequence length="89" mass="9831">MSQETSRHLHWCFHLRDPAEPRRKALRLFSRSQETAATLPTSELTGPGGTAGFMSLGLRGLSMRYRSEEAAQEEVTAVSSQARPMRAAA</sequence>
<reference evidence="1" key="1">
    <citation type="journal article" date="2022" name="bioRxiv">
        <title>Sequencing and chromosome-scale assembly of the giantPleurodeles waltlgenome.</title>
        <authorList>
            <person name="Brown T."/>
            <person name="Elewa A."/>
            <person name="Iarovenko S."/>
            <person name="Subramanian E."/>
            <person name="Araus A.J."/>
            <person name="Petzold A."/>
            <person name="Susuki M."/>
            <person name="Suzuki K.-i.T."/>
            <person name="Hayashi T."/>
            <person name="Toyoda A."/>
            <person name="Oliveira C."/>
            <person name="Osipova E."/>
            <person name="Leigh N.D."/>
            <person name="Simon A."/>
            <person name="Yun M.H."/>
        </authorList>
    </citation>
    <scope>NUCLEOTIDE SEQUENCE</scope>
    <source>
        <strain evidence="1">20211129_DDA</strain>
        <tissue evidence="1">Liver</tissue>
    </source>
</reference>